<name>A0A6A6QHM4_9PEZI</name>
<sequence>MPPLTLLLSALSLGSSIATTILALTTTTALLLLPIYPITSIVLTRLFGPSTPPSRVLSAFCLASLFPGRISFLR</sequence>
<organism evidence="1 2">
    <name type="scientific">Lophium mytilinum</name>
    <dbReference type="NCBI Taxonomy" id="390894"/>
    <lineage>
        <taxon>Eukaryota</taxon>
        <taxon>Fungi</taxon>
        <taxon>Dikarya</taxon>
        <taxon>Ascomycota</taxon>
        <taxon>Pezizomycotina</taxon>
        <taxon>Dothideomycetes</taxon>
        <taxon>Pleosporomycetidae</taxon>
        <taxon>Mytilinidiales</taxon>
        <taxon>Mytilinidiaceae</taxon>
        <taxon>Lophium</taxon>
    </lineage>
</organism>
<reference evidence="1" key="1">
    <citation type="journal article" date="2020" name="Stud. Mycol.">
        <title>101 Dothideomycetes genomes: a test case for predicting lifestyles and emergence of pathogens.</title>
        <authorList>
            <person name="Haridas S."/>
            <person name="Albert R."/>
            <person name="Binder M."/>
            <person name="Bloem J."/>
            <person name="Labutti K."/>
            <person name="Salamov A."/>
            <person name="Andreopoulos B."/>
            <person name="Baker S."/>
            <person name="Barry K."/>
            <person name="Bills G."/>
            <person name="Bluhm B."/>
            <person name="Cannon C."/>
            <person name="Castanera R."/>
            <person name="Culley D."/>
            <person name="Daum C."/>
            <person name="Ezra D."/>
            <person name="Gonzalez J."/>
            <person name="Henrissat B."/>
            <person name="Kuo A."/>
            <person name="Liang C."/>
            <person name="Lipzen A."/>
            <person name="Lutzoni F."/>
            <person name="Magnuson J."/>
            <person name="Mondo S."/>
            <person name="Nolan M."/>
            <person name="Ohm R."/>
            <person name="Pangilinan J."/>
            <person name="Park H.-J."/>
            <person name="Ramirez L."/>
            <person name="Alfaro M."/>
            <person name="Sun H."/>
            <person name="Tritt A."/>
            <person name="Yoshinaga Y."/>
            <person name="Zwiers L.-H."/>
            <person name="Turgeon B."/>
            <person name="Goodwin S."/>
            <person name="Spatafora J."/>
            <person name="Crous P."/>
            <person name="Grigoriev I."/>
        </authorList>
    </citation>
    <scope>NUCLEOTIDE SEQUENCE</scope>
    <source>
        <strain evidence="1">CBS 269.34</strain>
    </source>
</reference>
<gene>
    <name evidence="1" type="ORF">BU16DRAFT_530072</name>
</gene>
<dbReference type="Proteomes" id="UP000799750">
    <property type="component" value="Unassembled WGS sequence"/>
</dbReference>
<evidence type="ECO:0000313" key="1">
    <source>
        <dbReference type="EMBL" id="KAF2491589.1"/>
    </source>
</evidence>
<proteinExistence type="predicted"/>
<accession>A0A6A6QHM4</accession>
<protein>
    <submittedName>
        <fullName evidence="1">Uncharacterized protein</fullName>
    </submittedName>
</protein>
<dbReference type="AlphaFoldDB" id="A0A6A6QHM4"/>
<evidence type="ECO:0000313" key="2">
    <source>
        <dbReference type="Proteomes" id="UP000799750"/>
    </source>
</evidence>
<keyword evidence="2" id="KW-1185">Reference proteome</keyword>
<dbReference type="EMBL" id="MU004195">
    <property type="protein sequence ID" value="KAF2491589.1"/>
    <property type="molecule type" value="Genomic_DNA"/>
</dbReference>